<comment type="caution">
    <text evidence="1">The sequence shown here is derived from an EMBL/GenBank/DDBJ whole genome shotgun (WGS) entry which is preliminary data.</text>
</comment>
<proteinExistence type="predicted"/>
<dbReference type="EMBL" id="AWVF01000100">
    <property type="protein sequence ID" value="ERJ96741.1"/>
    <property type="molecule type" value="Genomic_DNA"/>
</dbReference>
<name>U2KDZ0_9FIRM</name>
<gene>
    <name evidence="1" type="ORF">RUMCAL_00878</name>
</gene>
<sequence>MNCRRKSLFSPKVTLSICAIMTKIPFCSSPAKAFLCENEHILKKNSTKNFSPAFHDLESGFTQTLLTEINFQKYVDLNCVKL</sequence>
<dbReference type="Proteomes" id="UP000016662">
    <property type="component" value="Unassembled WGS sequence"/>
</dbReference>
<accession>U2KDZ0</accession>
<keyword evidence="2" id="KW-1185">Reference proteome</keyword>
<dbReference type="HOGENOM" id="CLU_2556211_0_0_9"/>
<dbReference type="STRING" id="411473.RUMCAL_00878"/>
<evidence type="ECO:0000313" key="2">
    <source>
        <dbReference type="Proteomes" id="UP000016662"/>
    </source>
</evidence>
<organism evidence="1 2">
    <name type="scientific">Ruminococcus callidus ATCC 27760</name>
    <dbReference type="NCBI Taxonomy" id="411473"/>
    <lineage>
        <taxon>Bacteria</taxon>
        <taxon>Bacillati</taxon>
        <taxon>Bacillota</taxon>
        <taxon>Clostridia</taxon>
        <taxon>Eubacteriales</taxon>
        <taxon>Oscillospiraceae</taxon>
        <taxon>Ruminococcus</taxon>
    </lineage>
</organism>
<dbReference type="AlphaFoldDB" id="U2KDZ0"/>
<protein>
    <submittedName>
        <fullName evidence="1">Uncharacterized protein</fullName>
    </submittedName>
</protein>
<evidence type="ECO:0000313" key="1">
    <source>
        <dbReference type="EMBL" id="ERJ96741.1"/>
    </source>
</evidence>
<reference evidence="1 2" key="1">
    <citation type="submission" date="2013-07" db="EMBL/GenBank/DDBJ databases">
        <authorList>
            <person name="Weinstock G."/>
            <person name="Sodergren E."/>
            <person name="Wylie T."/>
            <person name="Fulton L."/>
            <person name="Fulton R."/>
            <person name="Fronick C."/>
            <person name="O'Laughlin M."/>
            <person name="Godfrey J."/>
            <person name="Miner T."/>
            <person name="Herter B."/>
            <person name="Appelbaum E."/>
            <person name="Cordes M."/>
            <person name="Lek S."/>
            <person name="Wollam A."/>
            <person name="Pepin K.H."/>
            <person name="Palsikar V.B."/>
            <person name="Mitreva M."/>
            <person name="Wilson R.K."/>
        </authorList>
    </citation>
    <scope>NUCLEOTIDE SEQUENCE [LARGE SCALE GENOMIC DNA]</scope>
    <source>
        <strain evidence="1 2">ATCC 27760</strain>
    </source>
</reference>